<dbReference type="SUPFAM" id="SSF50156">
    <property type="entry name" value="PDZ domain-like"/>
    <property type="match status" value="1"/>
</dbReference>
<protein>
    <recommendedName>
        <fullName evidence="2">Probable 26S proteasome regulatory subunit p27</fullName>
    </recommendedName>
</protein>
<evidence type="ECO:0000259" key="3">
    <source>
        <dbReference type="Pfam" id="PF13180"/>
    </source>
</evidence>
<keyword evidence="6" id="KW-1185">Reference proteome</keyword>
<organism evidence="5 6">
    <name type="scientific">Protomyces lactucae-debilis</name>
    <dbReference type="NCBI Taxonomy" id="2754530"/>
    <lineage>
        <taxon>Eukaryota</taxon>
        <taxon>Fungi</taxon>
        <taxon>Dikarya</taxon>
        <taxon>Ascomycota</taxon>
        <taxon>Taphrinomycotina</taxon>
        <taxon>Taphrinomycetes</taxon>
        <taxon>Taphrinales</taxon>
        <taxon>Protomycetaceae</taxon>
        <taxon>Protomyces</taxon>
    </lineage>
</organism>
<evidence type="ECO:0000259" key="4">
    <source>
        <dbReference type="Pfam" id="PF18265"/>
    </source>
</evidence>
<dbReference type="Pfam" id="PF18265">
    <property type="entry name" value="Nas2_N"/>
    <property type="match status" value="1"/>
</dbReference>
<feature type="domain" description="PDZ" evidence="3">
    <location>
        <begin position="110"/>
        <end position="182"/>
    </location>
</feature>
<dbReference type="AlphaFoldDB" id="A0A1Y2EX96"/>
<dbReference type="Proteomes" id="UP000193685">
    <property type="component" value="Unassembled WGS sequence"/>
</dbReference>
<sequence>MSSMAASNDLTALLQKRTEIEAELDNCSAVLDKHHLSMSDPLIDSQGFPRSDIDVAACRIARTSIIRLRNDHKAVMSAIEASVHAGFQVETASQAAPPHAPQPASARTVFTDRQPFALVNSVADASPAALAGLQAGDQIVTFGSTHAQNHRALARLAEEVAHATQENTSIEVTVLRKQEGRTAFLRRAVRPNTAWGGRGALGAHFLPL</sequence>
<dbReference type="RefSeq" id="XP_040722394.1">
    <property type="nucleotide sequence ID" value="XM_040866263.1"/>
</dbReference>
<evidence type="ECO:0000256" key="1">
    <source>
        <dbReference type="ARBA" id="ARBA00023186"/>
    </source>
</evidence>
<evidence type="ECO:0000313" key="5">
    <source>
        <dbReference type="EMBL" id="ORY75746.1"/>
    </source>
</evidence>
<dbReference type="GO" id="GO:0070682">
    <property type="term" value="P:proteasome regulatory particle assembly"/>
    <property type="evidence" value="ECO:0007669"/>
    <property type="project" value="InterPro"/>
</dbReference>
<dbReference type="InterPro" id="IPR001478">
    <property type="entry name" value="PDZ"/>
</dbReference>
<keyword evidence="1" id="KW-0143">Chaperone</keyword>
<dbReference type="GO" id="GO:0005737">
    <property type="term" value="C:cytoplasm"/>
    <property type="evidence" value="ECO:0007669"/>
    <property type="project" value="TreeGrafter"/>
</dbReference>
<dbReference type="STRING" id="56484.A0A1Y2EX96"/>
<dbReference type="GO" id="GO:0005634">
    <property type="term" value="C:nucleus"/>
    <property type="evidence" value="ECO:0007669"/>
    <property type="project" value="TreeGrafter"/>
</dbReference>
<dbReference type="Pfam" id="PF13180">
    <property type="entry name" value="PDZ_2"/>
    <property type="match status" value="1"/>
</dbReference>
<feature type="domain" description="Nas2 N-terminal" evidence="4">
    <location>
        <begin position="11"/>
        <end position="88"/>
    </location>
</feature>
<dbReference type="EMBL" id="MCFI01000025">
    <property type="protein sequence ID" value="ORY75746.1"/>
    <property type="molecule type" value="Genomic_DNA"/>
</dbReference>
<dbReference type="OMA" id="DWGGRGM"/>
<dbReference type="Gene3D" id="2.30.42.10">
    <property type="match status" value="1"/>
</dbReference>
<dbReference type="Gene3D" id="6.10.140.1710">
    <property type="match status" value="1"/>
</dbReference>
<evidence type="ECO:0000256" key="2">
    <source>
        <dbReference type="ARBA" id="ARBA00068021"/>
    </source>
</evidence>
<comment type="caution">
    <text evidence="5">The sequence shown here is derived from an EMBL/GenBank/DDBJ whole genome shotgun (WGS) entry which is preliminary data.</text>
</comment>
<accession>A0A1Y2EX96</accession>
<dbReference type="FunFam" id="2.30.42.10:FF:000107">
    <property type="entry name" value="26S proteasome non-ATPase regulatory subunit 9"/>
    <property type="match status" value="1"/>
</dbReference>
<dbReference type="InterPro" id="IPR040815">
    <property type="entry name" value="Nas2_N"/>
</dbReference>
<evidence type="ECO:0000313" key="6">
    <source>
        <dbReference type="Proteomes" id="UP000193685"/>
    </source>
</evidence>
<dbReference type="GeneID" id="63782862"/>
<dbReference type="PANTHER" id="PTHR12651:SF1">
    <property type="entry name" value="26S PROTEASOME NON-ATPASE REGULATORY SUBUNIT 9"/>
    <property type="match status" value="1"/>
</dbReference>
<gene>
    <name evidence="5" type="ORF">BCR37DRAFT_170985</name>
</gene>
<dbReference type="PANTHER" id="PTHR12651">
    <property type="entry name" value="26S PROTEASOME NON-ATPASE REGULATORY SUBUNIT 9"/>
    <property type="match status" value="1"/>
</dbReference>
<dbReference type="OrthoDB" id="72325at2759"/>
<dbReference type="InterPro" id="IPR035269">
    <property type="entry name" value="PSMD9"/>
</dbReference>
<name>A0A1Y2EX96_PROLT</name>
<dbReference type="InterPro" id="IPR036034">
    <property type="entry name" value="PDZ_sf"/>
</dbReference>
<proteinExistence type="predicted"/>
<reference evidence="5 6" key="1">
    <citation type="submission" date="2016-07" db="EMBL/GenBank/DDBJ databases">
        <title>Pervasive Adenine N6-methylation of Active Genes in Fungi.</title>
        <authorList>
            <consortium name="DOE Joint Genome Institute"/>
            <person name="Mondo S.J."/>
            <person name="Dannebaum R.O."/>
            <person name="Kuo R.C."/>
            <person name="Labutti K."/>
            <person name="Haridas S."/>
            <person name="Kuo A."/>
            <person name="Salamov A."/>
            <person name="Ahrendt S.R."/>
            <person name="Lipzen A."/>
            <person name="Sullivan W."/>
            <person name="Andreopoulos W.B."/>
            <person name="Clum A."/>
            <person name="Lindquist E."/>
            <person name="Daum C."/>
            <person name="Ramamoorthy G.K."/>
            <person name="Gryganskyi A."/>
            <person name="Culley D."/>
            <person name="Magnuson J.K."/>
            <person name="James T.Y."/>
            <person name="O'Malley M.A."/>
            <person name="Stajich J.E."/>
            <person name="Spatafora J.W."/>
            <person name="Visel A."/>
            <person name="Grigoriev I.V."/>
        </authorList>
    </citation>
    <scope>NUCLEOTIDE SEQUENCE [LARGE SCALE GENOMIC DNA]</scope>
    <source>
        <strain evidence="5 6">12-1054</strain>
    </source>
</reference>